<evidence type="ECO:0000313" key="7">
    <source>
        <dbReference type="Proteomes" id="UP000502699"/>
    </source>
</evidence>
<evidence type="ECO:0000259" key="5">
    <source>
        <dbReference type="PROSITE" id="PS51007"/>
    </source>
</evidence>
<name>A0A6G7VCE3_9GAMM</name>
<dbReference type="GO" id="GO:0020037">
    <property type="term" value="F:heme binding"/>
    <property type="evidence" value="ECO:0007669"/>
    <property type="project" value="InterPro"/>
</dbReference>
<dbReference type="AlphaFoldDB" id="A0A6G7VCE3"/>
<protein>
    <recommendedName>
        <fullName evidence="5">Cytochrome c domain-containing protein</fullName>
    </recommendedName>
</protein>
<keyword evidence="2 4" id="KW-0479">Metal-binding</keyword>
<dbReference type="Pfam" id="PF07635">
    <property type="entry name" value="PSCyt1"/>
    <property type="match status" value="1"/>
</dbReference>
<dbReference type="GO" id="GO:0046872">
    <property type="term" value="F:metal ion binding"/>
    <property type="evidence" value="ECO:0007669"/>
    <property type="project" value="UniProtKB-KW"/>
</dbReference>
<evidence type="ECO:0000256" key="4">
    <source>
        <dbReference type="PROSITE-ProRule" id="PRU00433"/>
    </source>
</evidence>
<evidence type="ECO:0000256" key="3">
    <source>
        <dbReference type="ARBA" id="ARBA00023004"/>
    </source>
</evidence>
<dbReference type="InterPro" id="IPR009056">
    <property type="entry name" value="Cyt_c-like_dom"/>
</dbReference>
<evidence type="ECO:0000313" key="6">
    <source>
        <dbReference type="EMBL" id="QIK37546.1"/>
    </source>
</evidence>
<dbReference type="RefSeq" id="WP_166270312.1">
    <property type="nucleotide sequence ID" value="NZ_CP048029.1"/>
</dbReference>
<keyword evidence="1 4" id="KW-0349">Heme</keyword>
<dbReference type="GO" id="GO:0009055">
    <property type="term" value="F:electron transfer activity"/>
    <property type="evidence" value="ECO:0007669"/>
    <property type="project" value="InterPro"/>
</dbReference>
<dbReference type="KEGG" id="cjap:GWK36_05630"/>
<dbReference type="SUPFAM" id="SSF46626">
    <property type="entry name" value="Cytochrome c"/>
    <property type="match status" value="1"/>
</dbReference>
<evidence type="ECO:0000256" key="2">
    <source>
        <dbReference type="ARBA" id="ARBA00022723"/>
    </source>
</evidence>
<dbReference type="PANTHER" id="PTHR35889:SF3">
    <property type="entry name" value="F-BOX DOMAIN-CONTAINING PROTEIN"/>
    <property type="match status" value="1"/>
</dbReference>
<dbReference type="EMBL" id="CP048029">
    <property type="protein sequence ID" value="QIK37546.1"/>
    <property type="molecule type" value="Genomic_DNA"/>
</dbReference>
<feature type="domain" description="Cytochrome c" evidence="5">
    <location>
        <begin position="25"/>
        <end position="127"/>
    </location>
</feature>
<dbReference type="InterPro" id="IPR011429">
    <property type="entry name" value="Cyt_c_Planctomycete-type"/>
</dbReference>
<gene>
    <name evidence="6" type="ORF">GWK36_05630</name>
</gene>
<keyword evidence="7" id="KW-1185">Reference proteome</keyword>
<keyword evidence="3 4" id="KW-0408">Iron</keyword>
<sequence>MKRYLPRFAAISASGILVMLGVYAPTSAAGPVSFARNVYPLLQKHCVECHLPNGQGYAASGFSVESYETIMKGTKYGPVIVPGDAISSSLYRLVAGEVDPSIQMPHNKDPLPSADVKLIETWIEQGAKNN</sequence>
<evidence type="ECO:0000256" key="1">
    <source>
        <dbReference type="ARBA" id="ARBA00022617"/>
    </source>
</evidence>
<dbReference type="Proteomes" id="UP000502699">
    <property type="component" value="Chromosome"/>
</dbReference>
<reference evidence="7" key="1">
    <citation type="submission" date="2020-01" db="EMBL/GenBank/DDBJ databases">
        <title>Caldichromatium gen. nov., sp. nov., a thermophilic purple sulfur bacterium member of the family Chromatiaceae isolated from Nakabusa hot spring, Japan.</title>
        <authorList>
            <person name="Saini M.K."/>
            <person name="Hanada S."/>
            <person name="Tank M."/>
        </authorList>
    </citation>
    <scope>NUCLEOTIDE SEQUENCE [LARGE SCALE GENOMIC DNA]</scope>
    <source>
        <strain evidence="7">No.7</strain>
    </source>
</reference>
<dbReference type="PROSITE" id="PS51007">
    <property type="entry name" value="CYTC"/>
    <property type="match status" value="1"/>
</dbReference>
<accession>A0A6G7VCE3</accession>
<proteinExistence type="predicted"/>
<organism evidence="6 7">
    <name type="scientific">Caldichromatium japonicum</name>
    <dbReference type="NCBI Taxonomy" id="2699430"/>
    <lineage>
        <taxon>Bacteria</taxon>
        <taxon>Pseudomonadati</taxon>
        <taxon>Pseudomonadota</taxon>
        <taxon>Gammaproteobacteria</taxon>
        <taxon>Chromatiales</taxon>
        <taxon>Chromatiaceae</taxon>
        <taxon>Caldichromatium</taxon>
    </lineage>
</organism>
<dbReference type="PANTHER" id="PTHR35889">
    <property type="entry name" value="CYCLOINULO-OLIGOSACCHARIDE FRUCTANOTRANSFERASE-RELATED"/>
    <property type="match status" value="1"/>
</dbReference>
<dbReference type="InterPro" id="IPR036909">
    <property type="entry name" value="Cyt_c-like_dom_sf"/>
</dbReference>